<reference evidence="1" key="1">
    <citation type="submission" date="2021-01" db="EMBL/GenBank/DDBJ databases">
        <authorList>
            <person name="Corre E."/>
            <person name="Pelletier E."/>
            <person name="Niang G."/>
            <person name="Scheremetjew M."/>
            <person name="Finn R."/>
            <person name="Kale V."/>
            <person name="Holt S."/>
            <person name="Cochrane G."/>
            <person name="Meng A."/>
            <person name="Brown T."/>
            <person name="Cohen L."/>
        </authorList>
    </citation>
    <scope>NUCLEOTIDE SEQUENCE</scope>
</reference>
<gene>
    <name evidence="1" type="ORF">NSCI0253_LOCUS21539</name>
</gene>
<dbReference type="PROSITE" id="PS01229">
    <property type="entry name" value="COF_2"/>
    <property type="match status" value="1"/>
</dbReference>
<protein>
    <submittedName>
        <fullName evidence="1">Uncharacterized protein</fullName>
    </submittedName>
</protein>
<dbReference type="InterPro" id="IPR023214">
    <property type="entry name" value="HAD_sf"/>
</dbReference>
<name>A0A7S1AAL5_NOCSC</name>
<sequence>MLDRTPTYRMVWTDLDGTLLDGESCVAEATQNVLCDIVGSHCPLVLATARGAGERIPYQSLPGPLYLVACGGAHILERSTVGELLDLHVHGFTQAQCEGFVRAAEEHGVTLWLCQTDKIFVKRGAVGAAESKVIETQFPSDPDHADIFCDVEVLDEKLMERRPAIEICVVTPEADAFVARVGATLSALGLQAFSWAPEPLVSVKLAGVDKASGLRWLCDHLGCSPDHAVAFGDGANDVPMLRLAGLGIAMENAGEAAKGAANVVSEWSNVQHGVAKELLRLRGEGVL</sequence>
<dbReference type="GO" id="GO:0005829">
    <property type="term" value="C:cytosol"/>
    <property type="evidence" value="ECO:0007669"/>
    <property type="project" value="TreeGrafter"/>
</dbReference>
<dbReference type="PANTHER" id="PTHR10000:SF8">
    <property type="entry name" value="HAD SUPERFAMILY HYDROLASE-LIKE, TYPE 3"/>
    <property type="match status" value="1"/>
</dbReference>
<dbReference type="SUPFAM" id="SSF56784">
    <property type="entry name" value="HAD-like"/>
    <property type="match status" value="1"/>
</dbReference>
<evidence type="ECO:0000313" key="1">
    <source>
        <dbReference type="EMBL" id="CAD8847189.1"/>
    </source>
</evidence>
<dbReference type="Pfam" id="PF08282">
    <property type="entry name" value="Hydrolase_3"/>
    <property type="match status" value="1"/>
</dbReference>
<dbReference type="AlphaFoldDB" id="A0A7S1AAL5"/>
<dbReference type="InterPro" id="IPR036412">
    <property type="entry name" value="HAD-like_sf"/>
</dbReference>
<dbReference type="PRINTS" id="PR00119">
    <property type="entry name" value="CATATPASE"/>
</dbReference>
<dbReference type="PANTHER" id="PTHR10000">
    <property type="entry name" value="PHOSPHOSERINE PHOSPHATASE"/>
    <property type="match status" value="1"/>
</dbReference>
<dbReference type="GO" id="GO:0000287">
    <property type="term" value="F:magnesium ion binding"/>
    <property type="evidence" value="ECO:0007669"/>
    <property type="project" value="TreeGrafter"/>
</dbReference>
<proteinExistence type="predicted"/>
<organism evidence="1">
    <name type="scientific">Noctiluca scintillans</name>
    <name type="common">Sea sparkle</name>
    <name type="synonym">Red tide dinoflagellate</name>
    <dbReference type="NCBI Taxonomy" id="2966"/>
    <lineage>
        <taxon>Eukaryota</taxon>
        <taxon>Sar</taxon>
        <taxon>Alveolata</taxon>
        <taxon>Dinophyceae</taxon>
        <taxon>Noctilucales</taxon>
        <taxon>Noctilucaceae</taxon>
        <taxon>Noctiluca</taxon>
    </lineage>
</organism>
<dbReference type="Gene3D" id="3.40.50.1000">
    <property type="entry name" value="HAD superfamily/HAD-like"/>
    <property type="match status" value="1"/>
</dbReference>
<dbReference type="GO" id="GO:0016791">
    <property type="term" value="F:phosphatase activity"/>
    <property type="evidence" value="ECO:0007669"/>
    <property type="project" value="TreeGrafter"/>
</dbReference>
<accession>A0A7S1AAL5</accession>
<dbReference type="Gene3D" id="3.30.1240.10">
    <property type="match status" value="1"/>
</dbReference>
<dbReference type="EMBL" id="HBFQ01030612">
    <property type="protein sequence ID" value="CAD8847189.1"/>
    <property type="molecule type" value="Transcribed_RNA"/>
</dbReference>